<evidence type="ECO:0000313" key="1">
    <source>
        <dbReference type="EMBL" id="KKN69695.1"/>
    </source>
</evidence>
<protein>
    <submittedName>
        <fullName evidence="1">Uncharacterized protein</fullName>
    </submittedName>
</protein>
<reference evidence="1" key="1">
    <citation type="journal article" date="2015" name="Nature">
        <title>Complex archaea that bridge the gap between prokaryotes and eukaryotes.</title>
        <authorList>
            <person name="Spang A."/>
            <person name="Saw J.H."/>
            <person name="Jorgensen S.L."/>
            <person name="Zaremba-Niedzwiedzka K."/>
            <person name="Martijn J."/>
            <person name="Lind A.E."/>
            <person name="van Eijk R."/>
            <person name="Schleper C."/>
            <person name="Guy L."/>
            <person name="Ettema T.J."/>
        </authorList>
    </citation>
    <scope>NUCLEOTIDE SEQUENCE</scope>
</reference>
<name>A0A0F9SL37_9ZZZZ</name>
<gene>
    <name evidence="1" type="ORF">LCGC14_0437950</name>
</gene>
<dbReference type="AlphaFoldDB" id="A0A0F9SL37"/>
<sequence length="62" mass="6720">MAEITRGQQRKLAEYLNEIADEKLIGCPLGPTNPMVAQRLALGAAYRLVASDMRSLSDGEDA</sequence>
<proteinExistence type="predicted"/>
<dbReference type="EMBL" id="LAZR01000420">
    <property type="protein sequence ID" value="KKN69695.1"/>
    <property type="molecule type" value="Genomic_DNA"/>
</dbReference>
<organism evidence="1">
    <name type="scientific">marine sediment metagenome</name>
    <dbReference type="NCBI Taxonomy" id="412755"/>
    <lineage>
        <taxon>unclassified sequences</taxon>
        <taxon>metagenomes</taxon>
        <taxon>ecological metagenomes</taxon>
    </lineage>
</organism>
<comment type="caution">
    <text evidence="1">The sequence shown here is derived from an EMBL/GenBank/DDBJ whole genome shotgun (WGS) entry which is preliminary data.</text>
</comment>
<accession>A0A0F9SL37</accession>